<dbReference type="EMBL" id="OMOF01000012">
    <property type="protein sequence ID" value="SPF31874.1"/>
    <property type="molecule type" value="Genomic_DNA"/>
</dbReference>
<evidence type="ECO:0000313" key="2">
    <source>
        <dbReference type="EMBL" id="SPF31874.1"/>
    </source>
</evidence>
<protein>
    <submittedName>
        <fullName evidence="2">CoA binding domain protein</fullName>
    </submittedName>
</protein>
<sequence>MLGDISEFLSHTIWAVVGVSNNTAKYGYKVYIQLKKAGYTVYAINPGLKSIEEDPCYPSLAALPTRPDAVSVVVPPKITEQVIKDCIELGINRVWMQPGSESEEAIRNCEKHGIAVIHDQCVIIQSRDKVI</sequence>
<dbReference type="InterPro" id="IPR003781">
    <property type="entry name" value="CoA-bd"/>
</dbReference>
<dbReference type="InterPro" id="IPR036291">
    <property type="entry name" value="NAD(P)-bd_dom_sf"/>
</dbReference>
<proteinExistence type="predicted"/>
<dbReference type="AlphaFoldDB" id="A0A2U3JWQ6"/>
<organism evidence="2 3">
    <name type="scientific">Candidatus Desulfosporosinus infrequens</name>
    <dbReference type="NCBI Taxonomy" id="2043169"/>
    <lineage>
        <taxon>Bacteria</taxon>
        <taxon>Bacillati</taxon>
        <taxon>Bacillota</taxon>
        <taxon>Clostridia</taxon>
        <taxon>Eubacteriales</taxon>
        <taxon>Desulfitobacteriaceae</taxon>
        <taxon>Desulfosporosinus</taxon>
    </lineage>
</organism>
<dbReference type="Pfam" id="PF13380">
    <property type="entry name" value="CoA_binding_2"/>
    <property type="match status" value="1"/>
</dbReference>
<feature type="domain" description="CoA-binding" evidence="1">
    <location>
        <begin position="8"/>
        <end position="100"/>
    </location>
</feature>
<evidence type="ECO:0000259" key="1">
    <source>
        <dbReference type="SMART" id="SM00881"/>
    </source>
</evidence>
<dbReference type="SUPFAM" id="SSF51735">
    <property type="entry name" value="NAD(P)-binding Rossmann-fold domains"/>
    <property type="match status" value="1"/>
</dbReference>
<dbReference type="SMART" id="SM00881">
    <property type="entry name" value="CoA_binding"/>
    <property type="match status" value="1"/>
</dbReference>
<evidence type="ECO:0000313" key="3">
    <source>
        <dbReference type="Proteomes" id="UP000238916"/>
    </source>
</evidence>
<accession>A0A2U3JWQ6</accession>
<gene>
    <name evidence="2" type="ORF">SBF1_1090007</name>
</gene>
<name>A0A2U3JWQ6_9FIRM</name>
<dbReference type="PANTHER" id="PTHR33303">
    <property type="entry name" value="CYTOPLASMIC PROTEIN-RELATED"/>
    <property type="match status" value="1"/>
</dbReference>
<dbReference type="Gene3D" id="3.40.50.720">
    <property type="entry name" value="NAD(P)-binding Rossmann-like Domain"/>
    <property type="match status" value="1"/>
</dbReference>
<reference evidence="3" key="1">
    <citation type="submission" date="2018-02" db="EMBL/GenBank/DDBJ databases">
        <authorList>
            <person name="Hausmann B."/>
        </authorList>
    </citation>
    <scope>NUCLEOTIDE SEQUENCE [LARGE SCALE GENOMIC DNA]</scope>
    <source>
        <strain evidence="3">Peat soil MAG SbF1</strain>
    </source>
</reference>
<dbReference type="PANTHER" id="PTHR33303:SF2">
    <property type="entry name" value="COA-BINDING DOMAIN-CONTAINING PROTEIN"/>
    <property type="match status" value="1"/>
</dbReference>
<dbReference type="Proteomes" id="UP000238916">
    <property type="component" value="Unassembled WGS sequence"/>
</dbReference>
<dbReference type="OrthoDB" id="9804695at2"/>